<dbReference type="PATRIC" id="fig|874156.12.peg.2110"/>
<dbReference type="GO" id="GO:0004805">
    <property type="term" value="F:trehalose-phosphatase activity"/>
    <property type="evidence" value="ECO:0007669"/>
    <property type="project" value="UniProtKB-EC"/>
</dbReference>
<keyword evidence="6" id="KW-1185">Reference proteome</keyword>
<dbReference type="Gene3D" id="3.30.70.1020">
    <property type="entry name" value="Trehalose-6-phosphate phosphatase related protein, domain 2"/>
    <property type="match status" value="1"/>
</dbReference>
<dbReference type="Proteomes" id="UP000053455">
    <property type="component" value="Unassembled WGS sequence"/>
</dbReference>
<dbReference type="OrthoDB" id="9814913at2"/>
<comment type="cofactor">
    <cofactor evidence="4">
        <name>Mg(2+)</name>
        <dbReference type="ChEBI" id="CHEBI:18420"/>
    </cofactor>
</comment>
<organism evidence="5 6">
    <name type="scientific">Aurantiacibacter marinus</name>
    <dbReference type="NCBI Taxonomy" id="874156"/>
    <lineage>
        <taxon>Bacteria</taxon>
        <taxon>Pseudomonadati</taxon>
        <taxon>Pseudomonadota</taxon>
        <taxon>Alphaproteobacteria</taxon>
        <taxon>Sphingomonadales</taxon>
        <taxon>Erythrobacteraceae</taxon>
        <taxon>Aurantiacibacter</taxon>
    </lineage>
</organism>
<evidence type="ECO:0000313" key="6">
    <source>
        <dbReference type="Proteomes" id="UP000053455"/>
    </source>
</evidence>
<keyword evidence="3 4" id="KW-0378">Hydrolase</keyword>
<dbReference type="RefSeq" id="WP_047093981.1">
    <property type="nucleotide sequence ID" value="NZ_LBHU01000003.1"/>
</dbReference>
<dbReference type="GO" id="GO:0046872">
    <property type="term" value="F:metal ion binding"/>
    <property type="evidence" value="ECO:0007669"/>
    <property type="project" value="UniProtKB-KW"/>
</dbReference>
<protein>
    <recommendedName>
        <fullName evidence="4">Trehalose 6-phosphate phosphatase</fullName>
        <ecNumber evidence="4">3.1.3.12</ecNumber>
    </recommendedName>
</protein>
<comment type="pathway">
    <text evidence="1 4">Glycan biosynthesis; trehalose biosynthesis.</text>
</comment>
<dbReference type="Gene3D" id="3.40.50.1000">
    <property type="entry name" value="HAD superfamily/HAD-like"/>
    <property type="match status" value="1"/>
</dbReference>
<accession>A0A0H0XS23</accession>
<comment type="similarity">
    <text evidence="2 4">Belongs to the trehalose phosphatase family.</text>
</comment>
<evidence type="ECO:0000256" key="2">
    <source>
        <dbReference type="ARBA" id="ARBA00008770"/>
    </source>
</evidence>
<keyword evidence="4" id="KW-0479">Metal-binding</keyword>
<dbReference type="PANTHER" id="PTHR43768:SF3">
    <property type="entry name" value="TREHALOSE 6-PHOSPHATE PHOSPHATASE"/>
    <property type="match status" value="1"/>
</dbReference>
<dbReference type="InterPro" id="IPR006379">
    <property type="entry name" value="HAD-SF_hydro_IIB"/>
</dbReference>
<dbReference type="PANTHER" id="PTHR43768">
    <property type="entry name" value="TREHALOSE 6-PHOSPHATE PHOSPHATASE"/>
    <property type="match status" value="1"/>
</dbReference>
<dbReference type="SUPFAM" id="SSF56784">
    <property type="entry name" value="HAD-like"/>
    <property type="match status" value="1"/>
</dbReference>
<dbReference type="AlphaFoldDB" id="A0A0H0XS23"/>
<gene>
    <name evidence="5" type="ORF">AAV99_10270</name>
</gene>
<dbReference type="InterPro" id="IPR044651">
    <property type="entry name" value="OTSB-like"/>
</dbReference>
<name>A0A0H0XS23_9SPHN</name>
<dbReference type="EC" id="3.1.3.12" evidence="4"/>
<dbReference type="STRING" id="874156.GCA_001021555_02385"/>
<dbReference type="InterPro" id="IPR023214">
    <property type="entry name" value="HAD_sf"/>
</dbReference>
<dbReference type="NCBIfam" id="TIGR00685">
    <property type="entry name" value="T6PP"/>
    <property type="match status" value="1"/>
</dbReference>
<dbReference type="Pfam" id="PF02358">
    <property type="entry name" value="Trehalose_PPase"/>
    <property type="match status" value="1"/>
</dbReference>
<proteinExistence type="inferred from homology"/>
<dbReference type="InterPro" id="IPR003337">
    <property type="entry name" value="Trehalose_PPase"/>
</dbReference>
<dbReference type="NCBIfam" id="TIGR01484">
    <property type="entry name" value="HAD-SF-IIB"/>
    <property type="match status" value="1"/>
</dbReference>
<dbReference type="UniPathway" id="UPA00299"/>
<reference evidence="5 6" key="1">
    <citation type="submission" date="2015-04" db="EMBL/GenBank/DDBJ databases">
        <title>The draft genome sequence of Erythrobacter marinus HWDM-33.</title>
        <authorList>
            <person name="Zhuang L."/>
            <person name="Liu Y."/>
            <person name="Shao Z."/>
        </authorList>
    </citation>
    <scope>NUCLEOTIDE SEQUENCE [LARGE SCALE GENOMIC DNA]</scope>
    <source>
        <strain evidence="5 6">HWDM-33</strain>
    </source>
</reference>
<comment type="function">
    <text evidence="4">Removes the phosphate from trehalose 6-phosphate to produce free trehalose.</text>
</comment>
<evidence type="ECO:0000256" key="3">
    <source>
        <dbReference type="ARBA" id="ARBA00022801"/>
    </source>
</evidence>
<dbReference type="GO" id="GO:0005992">
    <property type="term" value="P:trehalose biosynthetic process"/>
    <property type="evidence" value="ECO:0007669"/>
    <property type="project" value="UniProtKB-UniPathway"/>
</dbReference>
<comment type="catalytic activity">
    <reaction evidence="4">
        <text>alpha,alpha-trehalose 6-phosphate + H2O = alpha,alpha-trehalose + phosphate</text>
        <dbReference type="Rhea" id="RHEA:23420"/>
        <dbReference type="ChEBI" id="CHEBI:15377"/>
        <dbReference type="ChEBI" id="CHEBI:16551"/>
        <dbReference type="ChEBI" id="CHEBI:43474"/>
        <dbReference type="ChEBI" id="CHEBI:58429"/>
        <dbReference type="EC" id="3.1.3.12"/>
    </reaction>
</comment>
<evidence type="ECO:0000256" key="1">
    <source>
        <dbReference type="ARBA" id="ARBA00005199"/>
    </source>
</evidence>
<dbReference type="InterPro" id="IPR036412">
    <property type="entry name" value="HAD-like_sf"/>
</dbReference>
<comment type="caution">
    <text evidence="5">The sequence shown here is derived from an EMBL/GenBank/DDBJ whole genome shotgun (WGS) entry which is preliminary data.</text>
</comment>
<dbReference type="EMBL" id="LBHU01000003">
    <property type="protein sequence ID" value="KLI63090.1"/>
    <property type="molecule type" value="Genomic_DNA"/>
</dbReference>
<evidence type="ECO:0000256" key="4">
    <source>
        <dbReference type="RuleBase" id="RU361117"/>
    </source>
</evidence>
<sequence length="246" mass="25773">MTMPDLLPPPDPVMLAADGPISLFLDFDGTLVDIAATPDSIHVPADMALRLAALAERFDGRVALISGRAIIDLERHLGPVEIACAGSHGSDCRSADGLSIGDTPGALPAEVLERIAMFAAENDVAREDKPHGAALHFRANPSAEENGLIFAQALAGKYDLQVKRGKCVIELVARGADKAGAVRSFMQTAPFGGSRPIFVGDDVTDEDGMRAAGEFGGFGVAVGERPSDHAKYALACPAAVHHWLDL</sequence>
<evidence type="ECO:0000313" key="5">
    <source>
        <dbReference type="EMBL" id="KLI63090.1"/>
    </source>
</evidence>
<keyword evidence="4" id="KW-0460">Magnesium</keyword>